<feature type="region of interest" description="Disordered" evidence="1">
    <location>
        <begin position="1"/>
        <end position="29"/>
    </location>
</feature>
<dbReference type="Proteomes" id="UP000323856">
    <property type="component" value="Unassembled WGS sequence"/>
</dbReference>
<keyword evidence="2" id="KW-1133">Transmembrane helix</keyword>
<protein>
    <submittedName>
        <fullName evidence="3">Uncharacterized protein</fullName>
    </submittedName>
</protein>
<evidence type="ECO:0000313" key="3">
    <source>
        <dbReference type="EMBL" id="KAA0971561.1"/>
    </source>
</evidence>
<dbReference type="EMBL" id="VOBL01000045">
    <property type="protein sequence ID" value="KAA0971561.1"/>
    <property type="molecule type" value="Genomic_DNA"/>
</dbReference>
<evidence type="ECO:0000256" key="2">
    <source>
        <dbReference type="SAM" id="Phobius"/>
    </source>
</evidence>
<name>A0A5B0E0S9_9MICC</name>
<evidence type="ECO:0000313" key="4">
    <source>
        <dbReference type="Proteomes" id="UP000323856"/>
    </source>
</evidence>
<dbReference type="AlphaFoldDB" id="A0A5B0E0S9"/>
<accession>A0A5B0E0S9</accession>
<feature type="transmembrane region" description="Helical" evidence="2">
    <location>
        <begin position="49"/>
        <end position="72"/>
    </location>
</feature>
<gene>
    <name evidence="3" type="ORF">FQ154_20490</name>
</gene>
<dbReference type="RefSeq" id="WP_149621169.1">
    <property type="nucleotide sequence ID" value="NZ_VOBL01000045.1"/>
</dbReference>
<reference evidence="3 4" key="1">
    <citation type="submission" date="2019-07" db="EMBL/GenBank/DDBJ databases">
        <title>Analysis of the biochemical properties, biological activity and biotechnological potential of siderophores and biosurfactants produced by Antarctic psychrotolerant bacteria.</title>
        <authorList>
            <person name="Styczynski M."/>
            <person name="Krucon T."/>
            <person name="Decewicz P."/>
            <person name="Dziewit L."/>
        </authorList>
    </citation>
    <scope>NUCLEOTIDE SEQUENCE [LARGE SCALE GENOMIC DNA]</scope>
    <source>
        <strain evidence="3 4">ANT_H27</strain>
    </source>
</reference>
<dbReference type="OrthoDB" id="4961880at2"/>
<keyword evidence="2" id="KW-0812">Transmembrane</keyword>
<proteinExistence type="predicted"/>
<evidence type="ECO:0000256" key="1">
    <source>
        <dbReference type="SAM" id="MobiDB-lite"/>
    </source>
</evidence>
<comment type="caution">
    <text evidence="3">The sequence shown here is derived from an EMBL/GenBank/DDBJ whole genome shotgun (WGS) entry which is preliminary data.</text>
</comment>
<feature type="compositionally biased region" description="Low complexity" evidence="1">
    <location>
        <begin position="85"/>
        <end position="110"/>
    </location>
</feature>
<organism evidence="3 4">
    <name type="scientific">Paeniglutamicibacter gangotriensis</name>
    <dbReference type="NCBI Taxonomy" id="254787"/>
    <lineage>
        <taxon>Bacteria</taxon>
        <taxon>Bacillati</taxon>
        <taxon>Actinomycetota</taxon>
        <taxon>Actinomycetes</taxon>
        <taxon>Micrococcales</taxon>
        <taxon>Micrococcaceae</taxon>
        <taxon>Paeniglutamicibacter</taxon>
    </lineage>
</organism>
<keyword evidence="2" id="KW-0472">Membrane</keyword>
<feature type="region of interest" description="Disordered" evidence="1">
    <location>
        <begin position="76"/>
        <end position="112"/>
    </location>
</feature>
<feature type="compositionally biased region" description="Basic and acidic residues" evidence="1">
    <location>
        <begin position="1"/>
        <end position="17"/>
    </location>
</feature>
<sequence>MDNIEKLLRDADPRASRDSGGPLPLDLSEPAPVFIQRPVAEPLRTKRSWWPAAAGAMATAAAVAAVIIWAPWNSPTPEPLPATPPTQSAPAPDPSQSSSAEPSSTPQSQALPNGLFAAWDGAHFADDEPCQGLSLPEMLVADAQGKRTKGGFDAQSYALIGCLDGFAAFNPTDQYRTENNIGDTSGGMLVAEWNEKTSQWVNSPVSINADGIEVHQEFLAWPTLRGYSYEPGQSPAERMEEARKELGIEAATAEDLFGPNLPSWMEAESGTEPVAYGNTALEVTYPGWSMSESARGADGTVLDPVTTDPLDAATYQLMFFDAHGKAVFNMALFTDDQGGTEGGTACNDPGANYVLHGVSPSSVVVDEGALALGLVTETDAAGIERSTVSLVLADSAKQGKMCDLPTAFHHRGKMFQSDAWNGYLGFLDAKERTTYLASVISQDIVYNLTHDIAYRISQDIVYR</sequence>